<dbReference type="EMBL" id="CP024047">
    <property type="protein sequence ID" value="AXR77213.1"/>
    <property type="molecule type" value="Genomic_DNA"/>
</dbReference>
<dbReference type="Proteomes" id="UP000258707">
    <property type="component" value="Chromosome"/>
</dbReference>
<dbReference type="GeneID" id="37637682"/>
<feature type="transmembrane region" description="Helical" evidence="1">
    <location>
        <begin position="98"/>
        <end position="117"/>
    </location>
</feature>
<keyword evidence="1" id="KW-0812">Transmembrane</keyword>
<dbReference type="AlphaFoldDB" id="A0A346PCG8"/>
<reference evidence="3" key="1">
    <citation type="submission" date="2017-10" db="EMBL/GenBank/DDBJ databases">
        <title>Phenotypic and genomic properties of facultatively anaerobic sulfur-reducing natronoarchaea from hypersaline soda lakes.</title>
        <authorList>
            <person name="Sorokin D.Y."/>
            <person name="Kublanov I.V."/>
            <person name="Roman P."/>
            <person name="Sinninghe Damste J.S."/>
            <person name="Golyshin P.N."/>
            <person name="Rojo D."/>
            <person name="Ciordia S."/>
            <person name="Mena Md.C."/>
            <person name="Ferrer M."/>
            <person name="Messina E."/>
            <person name="Smedile F."/>
            <person name="La Spada G."/>
            <person name="La Cono V."/>
            <person name="Yakimov M.M."/>
        </authorList>
    </citation>
    <scope>NUCLEOTIDE SEQUENCE [LARGE SCALE GENOMIC DNA]</scope>
    <source>
        <strain evidence="3">AArc1</strain>
    </source>
</reference>
<feature type="transmembrane region" description="Helical" evidence="1">
    <location>
        <begin position="34"/>
        <end position="54"/>
    </location>
</feature>
<organism evidence="2 3">
    <name type="scientific">Natrarchaeobaculum sulfurireducens</name>
    <dbReference type="NCBI Taxonomy" id="2044521"/>
    <lineage>
        <taxon>Archaea</taxon>
        <taxon>Methanobacteriati</taxon>
        <taxon>Methanobacteriota</taxon>
        <taxon>Stenosarchaea group</taxon>
        <taxon>Halobacteria</taxon>
        <taxon>Halobacteriales</taxon>
        <taxon>Natrialbaceae</taxon>
        <taxon>Natrarchaeobaculum</taxon>
    </lineage>
</organism>
<evidence type="ECO:0000256" key="1">
    <source>
        <dbReference type="SAM" id="Phobius"/>
    </source>
</evidence>
<sequence length="122" mass="11915">MTSARSTPVLGIVLGIVLVAIGIGAYVLSSFASLTALVPAVFGVVIAALGVAARRTERRKLATLGIGVLSLLGVLGSARGIPDVIALLTGGAVDSTVAAVAQGSMILIGLVLVAAAGRDLLG</sequence>
<feature type="transmembrane region" description="Helical" evidence="1">
    <location>
        <begin position="61"/>
        <end position="78"/>
    </location>
</feature>
<keyword evidence="1" id="KW-1133">Transmembrane helix</keyword>
<evidence type="ECO:0000313" key="2">
    <source>
        <dbReference type="EMBL" id="AXR77213.1"/>
    </source>
</evidence>
<protein>
    <submittedName>
        <fullName evidence="2">Uncharacterized protein</fullName>
    </submittedName>
</protein>
<name>A0A346PCG8_9EURY</name>
<dbReference type="KEGG" id="nan:AArc1_0872"/>
<dbReference type="RefSeq" id="WP_117363407.1">
    <property type="nucleotide sequence ID" value="NZ_CP024047.1"/>
</dbReference>
<keyword evidence="1" id="KW-0472">Membrane</keyword>
<evidence type="ECO:0000313" key="3">
    <source>
        <dbReference type="Proteomes" id="UP000258707"/>
    </source>
</evidence>
<gene>
    <name evidence="2" type="ORF">AArc1_0872</name>
</gene>
<feature type="transmembrane region" description="Helical" evidence="1">
    <location>
        <begin position="7"/>
        <end position="28"/>
    </location>
</feature>
<proteinExistence type="predicted"/>
<accession>A0A346PCG8</accession>